<keyword evidence="3" id="KW-0238">DNA-binding</keyword>
<dbReference type="AlphaFoldDB" id="A0A6N6JI22"/>
<dbReference type="InterPro" id="IPR036390">
    <property type="entry name" value="WH_DNA-bd_sf"/>
</dbReference>
<dbReference type="Pfam" id="PF00126">
    <property type="entry name" value="HTH_1"/>
    <property type="match status" value="1"/>
</dbReference>
<keyword evidence="4" id="KW-0804">Transcription</keyword>
<dbReference type="InterPro" id="IPR005119">
    <property type="entry name" value="LysR_subst-bd"/>
</dbReference>
<dbReference type="SUPFAM" id="SSF46785">
    <property type="entry name" value="Winged helix' DNA-binding domain"/>
    <property type="match status" value="1"/>
</dbReference>
<keyword evidence="2" id="KW-0805">Transcription regulation</keyword>
<evidence type="ECO:0000256" key="3">
    <source>
        <dbReference type="ARBA" id="ARBA00023125"/>
    </source>
</evidence>
<dbReference type="Pfam" id="PF03466">
    <property type="entry name" value="LysR_substrate"/>
    <property type="match status" value="1"/>
</dbReference>
<dbReference type="PANTHER" id="PTHR30579">
    <property type="entry name" value="TRANSCRIPTIONAL REGULATOR"/>
    <property type="match status" value="1"/>
</dbReference>
<dbReference type="GO" id="GO:0003700">
    <property type="term" value="F:DNA-binding transcription factor activity"/>
    <property type="evidence" value="ECO:0007669"/>
    <property type="project" value="InterPro"/>
</dbReference>
<organism evidence="6 7">
    <name type="scientific">Litoreibacter roseus</name>
    <dbReference type="NCBI Taxonomy" id="2601869"/>
    <lineage>
        <taxon>Bacteria</taxon>
        <taxon>Pseudomonadati</taxon>
        <taxon>Pseudomonadota</taxon>
        <taxon>Alphaproteobacteria</taxon>
        <taxon>Rhodobacterales</taxon>
        <taxon>Roseobacteraceae</taxon>
        <taxon>Litoreibacter</taxon>
    </lineage>
</organism>
<protein>
    <submittedName>
        <fullName evidence="6">Transcriptional regulator</fullName>
    </submittedName>
</protein>
<accession>A0A6N6JI22</accession>
<evidence type="ECO:0000313" key="7">
    <source>
        <dbReference type="Proteomes" id="UP000436822"/>
    </source>
</evidence>
<dbReference type="RefSeq" id="WP_159808125.1">
    <property type="nucleotide sequence ID" value="NZ_BLJE01000003.1"/>
</dbReference>
<evidence type="ECO:0000256" key="4">
    <source>
        <dbReference type="ARBA" id="ARBA00023163"/>
    </source>
</evidence>
<proteinExistence type="inferred from homology"/>
<comment type="caution">
    <text evidence="6">The sequence shown here is derived from an EMBL/GenBank/DDBJ whole genome shotgun (WGS) entry which is preliminary data.</text>
</comment>
<reference evidence="6 7" key="1">
    <citation type="submission" date="2019-12" db="EMBL/GenBank/DDBJ databases">
        <title>Litoreibacter badius sp. nov., a novel bacteriochlorophyll a-containing bacterium in the genus Litoreibacter.</title>
        <authorList>
            <person name="Kanamuro M."/>
            <person name="Takabe Y."/>
            <person name="Mori K."/>
            <person name="Takaichi S."/>
            <person name="Hanada S."/>
        </authorList>
    </citation>
    <scope>NUCLEOTIDE SEQUENCE [LARGE SCALE GENOMIC DNA]</scope>
    <source>
        <strain evidence="6 7">K6</strain>
    </source>
</reference>
<comment type="similarity">
    <text evidence="1">Belongs to the LysR transcriptional regulatory family.</text>
</comment>
<keyword evidence="7" id="KW-1185">Reference proteome</keyword>
<dbReference type="GO" id="GO:0003677">
    <property type="term" value="F:DNA binding"/>
    <property type="evidence" value="ECO:0007669"/>
    <property type="project" value="UniProtKB-KW"/>
</dbReference>
<evidence type="ECO:0000259" key="5">
    <source>
        <dbReference type="PROSITE" id="PS50931"/>
    </source>
</evidence>
<dbReference type="Gene3D" id="1.10.10.10">
    <property type="entry name" value="Winged helix-like DNA-binding domain superfamily/Winged helix DNA-binding domain"/>
    <property type="match status" value="1"/>
</dbReference>
<dbReference type="Gene3D" id="3.40.190.290">
    <property type="match status" value="1"/>
</dbReference>
<dbReference type="InterPro" id="IPR050176">
    <property type="entry name" value="LTTR"/>
</dbReference>
<dbReference type="Proteomes" id="UP000436822">
    <property type="component" value="Unassembled WGS sequence"/>
</dbReference>
<dbReference type="InterPro" id="IPR036388">
    <property type="entry name" value="WH-like_DNA-bd_sf"/>
</dbReference>
<dbReference type="InterPro" id="IPR000847">
    <property type="entry name" value="LysR_HTH_N"/>
</dbReference>
<gene>
    <name evidence="6" type="ORF">KIN_27990</name>
</gene>
<evidence type="ECO:0000256" key="2">
    <source>
        <dbReference type="ARBA" id="ARBA00023015"/>
    </source>
</evidence>
<name>A0A6N6JI22_9RHOB</name>
<sequence length="285" mass="31549">MRPSDELDWDDLKLILALAEAGYVNRASERLRVDPTTIPRRLRRLEKRLGEKLVERIKGGVVLTKTGNELVRVARAAEAGVNSALAPHSEGYAVSGLVKLSGTDFLLDLLAEELVALQKGFPDLVLDLRPTNDYLSIDRRETDVAIRVIDKPHDSLVGRRLPPIRLGIYAPPDLAESRQGLPWMSWNLPRGVSEIDEFILSQDPDARVVARVDSFMSHARLATLGLGRTILPDAYVAQHPALASLVRLGDAMETAAWVVTHEELRHVPRVNEVMDAVVRGLKSFG</sequence>
<feature type="domain" description="HTH lysR-type" evidence="5">
    <location>
        <begin position="7"/>
        <end position="64"/>
    </location>
</feature>
<dbReference type="PANTHER" id="PTHR30579:SF3">
    <property type="entry name" value="TRANSCRIPTIONAL REGULATORY PROTEIN"/>
    <property type="match status" value="1"/>
</dbReference>
<dbReference type="EMBL" id="BLJE01000003">
    <property type="protein sequence ID" value="GFE65725.1"/>
    <property type="molecule type" value="Genomic_DNA"/>
</dbReference>
<evidence type="ECO:0000256" key="1">
    <source>
        <dbReference type="ARBA" id="ARBA00009437"/>
    </source>
</evidence>
<dbReference type="SUPFAM" id="SSF53850">
    <property type="entry name" value="Periplasmic binding protein-like II"/>
    <property type="match status" value="1"/>
</dbReference>
<evidence type="ECO:0000313" key="6">
    <source>
        <dbReference type="EMBL" id="GFE65725.1"/>
    </source>
</evidence>
<dbReference type="OrthoDB" id="9796526at2"/>
<dbReference type="PROSITE" id="PS50931">
    <property type="entry name" value="HTH_LYSR"/>
    <property type="match status" value="1"/>
</dbReference>